<accession>A0A501X9N9</accession>
<evidence type="ECO:0000313" key="10">
    <source>
        <dbReference type="EMBL" id="TPE57083.1"/>
    </source>
</evidence>
<evidence type="ECO:0000256" key="5">
    <source>
        <dbReference type="ARBA" id="ARBA00038035"/>
    </source>
</evidence>
<dbReference type="PANTHER" id="PTHR48013">
    <property type="entry name" value="DUAL SPECIFICITY MITOGEN-ACTIVATED PROTEIN KINASE KINASE 5-RELATED"/>
    <property type="match status" value="1"/>
</dbReference>
<dbReference type="AlphaFoldDB" id="A0A501X9N9"/>
<reference evidence="10 11" key="1">
    <citation type="submission" date="2019-06" db="EMBL/GenBank/DDBJ databases">
        <title>Mycoplasma falconis type strain whole genome sequence.</title>
        <authorList>
            <person name="Spergser J."/>
        </authorList>
    </citation>
    <scope>NUCLEOTIDE SEQUENCE [LARGE SCALE GENOMIC DNA]</scope>
    <source>
        <strain evidence="10 11">ATCC 51372</strain>
    </source>
</reference>
<dbReference type="InterPro" id="IPR011009">
    <property type="entry name" value="Kinase-like_dom_sf"/>
</dbReference>
<gene>
    <name evidence="10" type="ORF">FJO69_02505</name>
</gene>
<dbReference type="InterPro" id="IPR017441">
    <property type="entry name" value="Protein_kinase_ATP_BS"/>
</dbReference>
<dbReference type="Pfam" id="PF00069">
    <property type="entry name" value="Pkinase"/>
    <property type="match status" value="1"/>
</dbReference>
<dbReference type="Gene3D" id="1.10.510.10">
    <property type="entry name" value="Transferase(Phosphotransferase) domain 1"/>
    <property type="match status" value="1"/>
</dbReference>
<keyword evidence="1" id="KW-0808">Transferase</keyword>
<dbReference type="InterPro" id="IPR000719">
    <property type="entry name" value="Prot_kinase_dom"/>
</dbReference>
<dbReference type="EC" id="2.7.12.2" evidence="6"/>
<keyword evidence="8" id="KW-0812">Transmembrane</keyword>
<dbReference type="PROSITE" id="PS00108">
    <property type="entry name" value="PROTEIN_KINASE_ST"/>
    <property type="match status" value="1"/>
</dbReference>
<feature type="domain" description="Protein kinase" evidence="9">
    <location>
        <begin position="19"/>
        <end position="282"/>
    </location>
</feature>
<feature type="transmembrane region" description="Helical" evidence="8">
    <location>
        <begin position="314"/>
        <end position="335"/>
    </location>
</feature>
<protein>
    <recommendedName>
        <fullName evidence="6">mitogen-activated protein kinase kinase</fullName>
        <ecNumber evidence="6">2.7.12.2</ecNumber>
    </recommendedName>
</protein>
<keyword evidence="11" id="KW-1185">Reference proteome</keyword>
<evidence type="ECO:0000256" key="6">
    <source>
        <dbReference type="ARBA" id="ARBA00038999"/>
    </source>
</evidence>
<proteinExistence type="inferred from homology"/>
<evidence type="ECO:0000256" key="7">
    <source>
        <dbReference type="PROSITE-ProRule" id="PRU10141"/>
    </source>
</evidence>
<evidence type="ECO:0000256" key="1">
    <source>
        <dbReference type="ARBA" id="ARBA00022679"/>
    </source>
</evidence>
<evidence type="ECO:0000259" key="9">
    <source>
        <dbReference type="PROSITE" id="PS50011"/>
    </source>
</evidence>
<dbReference type="InterPro" id="IPR008271">
    <property type="entry name" value="Ser/Thr_kinase_AS"/>
</dbReference>
<keyword evidence="10" id="KW-0723">Serine/threonine-protein kinase</keyword>
<feature type="binding site" evidence="7">
    <location>
        <position position="58"/>
    </location>
    <ligand>
        <name>ATP</name>
        <dbReference type="ChEBI" id="CHEBI:30616"/>
    </ligand>
</feature>
<keyword evidence="2 7" id="KW-0547">Nucleotide-binding</keyword>
<dbReference type="GO" id="GO:0004674">
    <property type="term" value="F:protein serine/threonine kinase activity"/>
    <property type="evidence" value="ECO:0007669"/>
    <property type="project" value="UniProtKB-KW"/>
</dbReference>
<name>A0A501X9N9_9BACT</name>
<evidence type="ECO:0000256" key="3">
    <source>
        <dbReference type="ARBA" id="ARBA00022777"/>
    </source>
</evidence>
<dbReference type="PANTHER" id="PTHR48013:SF18">
    <property type="entry name" value="KINASE, PUTATIVE-RELATED"/>
    <property type="match status" value="1"/>
</dbReference>
<dbReference type="RefSeq" id="WP_140781485.1">
    <property type="nucleotide sequence ID" value="NZ_VFSS01000009.1"/>
</dbReference>
<evidence type="ECO:0000313" key="11">
    <source>
        <dbReference type="Proteomes" id="UP000319776"/>
    </source>
</evidence>
<evidence type="ECO:0000256" key="4">
    <source>
        <dbReference type="ARBA" id="ARBA00022840"/>
    </source>
</evidence>
<dbReference type="PIRSF" id="PIRSF000654">
    <property type="entry name" value="Integrin-linked_kinase"/>
    <property type="match status" value="1"/>
</dbReference>
<keyword evidence="8" id="KW-1133">Transmembrane helix</keyword>
<dbReference type="SUPFAM" id="SSF56112">
    <property type="entry name" value="Protein kinase-like (PK-like)"/>
    <property type="match status" value="1"/>
</dbReference>
<comment type="caution">
    <text evidence="10">The sequence shown here is derived from an EMBL/GenBank/DDBJ whole genome shotgun (WGS) entry which is preliminary data.</text>
</comment>
<dbReference type="SMART" id="SM00220">
    <property type="entry name" value="S_TKc"/>
    <property type="match status" value="1"/>
</dbReference>
<dbReference type="PROSITE" id="PS50011">
    <property type="entry name" value="PROTEIN_KINASE_DOM"/>
    <property type="match status" value="1"/>
</dbReference>
<dbReference type="OrthoDB" id="9788659at2"/>
<keyword evidence="8" id="KW-0472">Membrane</keyword>
<evidence type="ECO:0000256" key="2">
    <source>
        <dbReference type="ARBA" id="ARBA00022741"/>
    </source>
</evidence>
<dbReference type="EMBL" id="VFSS01000009">
    <property type="protein sequence ID" value="TPE57083.1"/>
    <property type="molecule type" value="Genomic_DNA"/>
</dbReference>
<dbReference type="Proteomes" id="UP000319776">
    <property type="component" value="Unassembled WGS sequence"/>
</dbReference>
<evidence type="ECO:0000256" key="8">
    <source>
        <dbReference type="SAM" id="Phobius"/>
    </source>
</evidence>
<sequence>MENKVKESLKGYSNVNKNFKDFVLIGEGGYGAVYSATFIRDNKRYAIKLLTCKDIAKKQITLKRFENECKLLKKINSNNVVKIKGHYISENESYYAMELIEGIGLAKVIERHKKLNPETAVSYAKDICQGLIDIHDNGIIHRDLKPSNIIIQHHDNTAKLIDFGISLDEESLRVTAANKTVGSVNYLAPELISRNRGPSVQSDIYAFGIILFEMLAGYLPYRGSDFNAVMLLHLNQPLPDLPDVNVTIPQPLENIIIKCCAKDLTQRYQDCHEILKDLQTCLKTERANEPKLNLNPNKVKESLKKKFNSKAFEISFFSIVGSLLILVIILLGLYLGGVI</sequence>
<dbReference type="GO" id="GO:0005524">
    <property type="term" value="F:ATP binding"/>
    <property type="evidence" value="ECO:0007669"/>
    <property type="project" value="UniProtKB-UniRule"/>
</dbReference>
<comment type="similarity">
    <text evidence="5">Belongs to the protein kinase superfamily. STE Ser/Thr protein kinase family. MAP kinase kinase subfamily.</text>
</comment>
<dbReference type="PROSITE" id="PS00107">
    <property type="entry name" value="PROTEIN_KINASE_ATP"/>
    <property type="match status" value="1"/>
</dbReference>
<dbReference type="CDD" id="cd14014">
    <property type="entry name" value="STKc_PknB_like"/>
    <property type="match status" value="1"/>
</dbReference>
<keyword evidence="3 10" id="KW-0418">Kinase</keyword>
<keyword evidence="4 7" id="KW-0067">ATP-binding</keyword>
<organism evidence="10 11">
    <name type="scientific">[Mycoplasma] falconis</name>
    <dbReference type="NCBI Taxonomy" id="92403"/>
    <lineage>
        <taxon>Bacteria</taxon>
        <taxon>Bacillati</taxon>
        <taxon>Mycoplasmatota</taxon>
        <taxon>Mycoplasmoidales</taxon>
        <taxon>Metamycoplasmataceae</taxon>
        <taxon>Metamycoplasma</taxon>
    </lineage>
</organism>